<dbReference type="EMBL" id="CP002117">
    <property type="protein sequence ID" value="ADN35983.1"/>
    <property type="molecule type" value="Genomic_DNA"/>
</dbReference>
<dbReference type="AlphaFoldDB" id="E1RDN0"/>
<dbReference type="Pfam" id="PF01882">
    <property type="entry name" value="DUF58"/>
    <property type="match status" value="1"/>
</dbReference>
<protein>
    <recommendedName>
        <fullName evidence="1">DUF58 domain-containing protein</fullName>
    </recommendedName>
</protein>
<dbReference type="HOGENOM" id="CLU_054927_2_1_2"/>
<evidence type="ECO:0000259" key="1">
    <source>
        <dbReference type="Pfam" id="PF01882"/>
    </source>
</evidence>
<accession>E1RDN0</accession>
<proteinExistence type="predicted"/>
<keyword evidence="3" id="KW-1185">Reference proteome</keyword>
<dbReference type="STRING" id="679926.Mpet_1222"/>
<feature type="domain" description="DUF58" evidence="1">
    <location>
        <begin position="59"/>
        <end position="266"/>
    </location>
</feature>
<dbReference type="RefSeq" id="WP_013329161.1">
    <property type="nucleotide sequence ID" value="NC_014507.1"/>
</dbReference>
<dbReference type="eggNOG" id="arCOG02745">
    <property type="taxonomic scope" value="Archaea"/>
</dbReference>
<dbReference type="GeneID" id="9743688"/>
<dbReference type="Proteomes" id="UP000006565">
    <property type="component" value="Chromosome"/>
</dbReference>
<evidence type="ECO:0000313" key="3">
    <source>
        <dbReference type="Proteomes" id="UP000006565"/>
    </source>
</evidence>
<dbReference type="InterPro" id="IPR002881">
    <property type="entry name" value="DUF58"/>
</dbReference>
<dbReference type="PANTHER" id="PTHR33608:SF6">
    <property type="entry name" value="BLL2464 PROTEIN"/>
    <property type="match status" value="1"/>
</dbReference>
<name>E1RDN0_METP4</name>
<sequence length="307" mass="34309">MNPEIIDPSAPSAITPLTVGEALQKVSEIEIVVAKLSEEIGTGSHRSAFSGTGSEFLELKEYTFGDDIRAIDWNSTARLCETYLRVFTEDHDTPVYVLIDRSASGTFGREISKDEKIFGIAVSLIFSASVRGDPVGMCIFTDKVELFVPPGRGRRHVSYLVSRLINFRPESQGTDLGNALSSLLPAIKKRSLVVILSDFDSPSFEREIGLLSARHEIRPVWIRDRSEYELADIGYLVLRDPETGEEMIVNTSDRDFREKFREANAVRDGEIGRALGNYGVRPLEIYTDDDDLSSLRIYFRLCGMVAE</sequence>
<organism evidence="2 3">
    <name type="scientific">Methanolacinia petrolearia (strain DSM 11571 / OCM 486 / SEBR 4847)</name>
    <name type="common">Methanoplanus petrolearius</name>
    <dbReference type="NCBI Taxonomy" id="679926"/>
    <lineage>
        <taxon>Archaea</taxon>
        <taxon>Methanobacteriati</taxon>
        <taxon>Methanobacteriota</taxon>
        <taxon>Stenosarchaea group</taxon>
        <taxon>Methanomicrobia</taxon>
        <taxon>Methanomicrobiales</taxon>
        <taxon>Methanomicrobiaceae</taxon>
        <taxon>Methanolacinia</taxon>
    </lineage>
</organism>
<dbReference type="InterPro" id="IPR036465">
    <property type="entry name" value="vWFA_dom_sf"/>
</dbReference>
<reference evidence="2 3" key="1">
    <citation type="journal article" date="2010" name="Stand. Genomic Sci.">
        <title>Complete genome sequence of Methanoplanus petrolearius type strain (SEBR 4847).</title>
        <authorList>
            <person name="Brambilla E."/>
            <person name="Djao O.D."/>
            <person name="Daligault H."/>
            <person name="Lapidus A."/>
            <person name="Lucas S."/>
            <person name="Hammon N."/>
            <person name="Nolan M."/>
            <person name="Tice H."/>
            <person name="Cheng J.F."/>
            <person name="Han C."/>
            <person name="Tapia R."/>
            <person name="Goodwin L."/>
            <person name="Pitluck S."/>
            <person name="Liolios K."/>
            <person name="Ivanova N."/>
            <person name="Mavromatis K."/>
            <person name="Mikhailova N."/>
            <person name="Pati A."/>
            <person name="Chen A."/>
            <person name="Palaniappan K."/>
            <person name="Land M."/>
            <person name="Hauser L."/>
            <person name="Chang Y.J."/>
            <person name="Jeffries C.D."/>
            <person name="Rohde M."/>
            <person name="Spring S."/>
            <person name="Sikorski J."/>
            <person name="Goker M."/>
            <person name="Woyke T."/>
            <person name="Bristow J."/>
            <person name="Eisen J.A."/>
            <person name="Markowitz V."/>
            <person name="Hugenholtz P."/>
            <person name="Kyrpides N.C."/>
            <person name="Klenk H.P."/>
        </authorList>
    </citation>
    <scope>NUCLEOTIDE SEQUENCE [LARGE SCALE GENOMIC DNA]</scope>
    <source>
        <strain evidence="3">DSM 11571 / OCM 486 / SEBR 4847</strain>
    </source>
</reference>
<dbReference type="SUPFAM" id="SSF53300">
    <property type="entry name" value="vWA-like"/>
    <property type="match status" value="1"/>
</dbReference>
<gene>
    <name evidence="2" type="ordered locus">Mpet_1222</name>
</gene>
<dbReference type="KEGG" id="mpi:Mpet_1222"/>
<dbReference type="OrthoDB" id="3263at2157"/>
<dbReference type="PANTHER" id="PTHR33608">
    <property type="entry name" value="BLL2464 PROTEIN"/>
    <property type="match status" value="1"/>
</dbReference>
<evidence type="ECO:0000313" key="2">
    <source>
        <dbReference type="EMBL" id="ADN35983.1"/>
    </source>
</evidence>